<dbReference type="InterPro" id="IPR000210">
    <property type="entry name" value="BTB/POZ_dom"/>
</dbReference>
<dbReference type="Pfam" id="PF00651">
    <property type="entry name" value="BTB"/>
    <property type="match status" value="1"/>
</dbReference>
<evidence type="ECO:0000259" key="2">
    <source>
        <dbReference type="PROSITE" id="PS50097"/>
    </source>
</evidence>
<proteinExistence type="predicted"/>
<comment type="caution">
    <text evidence="3">The sequence shown here is derived from an EMBL/GenBank/DDBJ whole genome shotgun (WGS) entry which is preliminary data.</text>
</comment>
<dbReference type="PANTHER" id="PTHR47843:SF2">
    <property type="entry name" value="BTB DOMAIN-CONTAINING PROTEIN"/>
    <property type="match status" value="1"/>
</dbReference>
<accession>A0A8T9C0G5</accession>
<dbReference type="Gene3D" id="3.30.710.10">
    <property type="entry name" value="Potassium Channel Kv1.1, Chain A"/>
    <property type="match status" value="1"/>
</dbReference>
<name>A0A8T9C0G5_9HELO</name>
<dbReference type="EMBL" id="QGMK01001119">
    <property type="protein sequence ID" value="TVY73309.1"/>
    <property type="molecule type" value="Genomic_DNA"/>
</dbReference>
<feature type="compositionally biased region" description="Acidic residues" evidence="1">
    <location>
        <begin position="263"/>
        <end position="275"/>
    </location>
</feature>
<reference evidence="3 4" key="1">
    <citation type="submission" date="2018-05" db="EMBL/GenBank/DDBJ databases">
        <title>Genome sequencing and assembly of the regulated plant pathogen Lachnellula willkommii and related sister species for the development of diagnostic species identification markers.</title>
        <authorList>
            <person name="Giroux E."/>
            <person name="Bilodeau G."/>
        </authorList>
    </citation>
    <scope>NUCLEOTIDE SEQUENCE [LARGE SCALE GENOMIC DNA]</scope>
    <source>
        <strain evidence="3 4">CBS 268.59</strain>
    </source>
</reference>
<dbReference type="SUPFAM" id="SSF54695">
    <property type="entry name" value="POZ domain"/>
    <property type="match status" value="1"/>
</dbReference>
<dbReference type="CDD" id="cd18186">
    <property type="entry name" value="BTB_POZ_ZBTB_KLHL-like"/>
    <property type="match status" value="1"/>
</dbReference>
<gene>
    <name evidence="3" type="ORF">LSUE1_G005522</name>
</gene>
<dbReference type="Proteomes" id="UP000469558">
    <property type="component" value="Unassembled WGS sequence"/>
</dbReference>
<evidence type="ECO:0000313" key="4">
    <source>
        <dbReference type="Proteomes" id="UP000469558"/>
    </source>
</evidence>
<dbReference type="PROSITE" id="PS50097">
    <property type="entry name" value="BTB"/>
    <property type="match status" value="1"/>
</dbReference>
<evidence type="ECO:0000313" key="3">
    <source>
        <dbReference type="EMBL" id="TVY73309.1"/>
    </source>
</evidence>
<dbReference type="SMART" id="SM00225">
    <property type="entry name" value="BTB"/>
    <property type="match status" value="1"/>
</dbReference>
<feature type="region of interest" description="Disordered" evidence="1">
    <location>
        <begin position="238"/>
        <end position="275"/>
    </location>
</feature>
<dbReference type="AlphaFoldDB" id="A0A8T9C0G5"/>
<keyword evidence="4" id="KW-1185">Reference proteome</keyword>
<evidence type="ECO:0000256" key="1">
    <source>
        <dbReference type="SAM" id="MobiDB-lite"/>
    </source>
</evidence>
<protein>
    <recommendedName>
        <fullName evidence="2">BTB domain-containing protein</fullName>
    </recommendedName>
</protein>
<dbReference type="InterPro" id="IPR011333">
    <property type="entry name" value="SKP1/BTB/POZ_sf"/>
</dbReference>
<dbReference type="PANTHER" id="PTHR47843">
    <property type="entry name" value="BTB DOMAIN-CONTAINING PROTEIN-RELATED"/>
    <property type="match status" value="1"/>
</dbReference>
<sequence length="275" mass="31566">MESLGSLFWVDEFQPRKKPLKNWWVEFQGPRAELTCCRDPKDVVTIQAGNDETGKEVLIVHKAIACYYSAVFKAAFNSVFVEVATQVYTLEDVSPGLVRLLIHWLYHQEISIECKKATKSLADMQLVNLWLLADRLLIPSLQNNVIWKIERLRREHRAVSTSCLNHVHEHTLPHSPLRVLFLHQCAFNMVHSRFSEKPDHFPKEMLLELAKLLSVTVSRSLAGRKDARRDLTHFKVEEEDERRLGSSSHLKNVNNNQAANGTENEDSDDDGNMQG</sequence>
<feature type="domain" description="BTB" evidence="2">
    <location>
        <begin position="41"/>
        <end position="114"/>
    </location>
</feature>
<dbReference type="OrthoDB" id="194443at2759"/>
<feature type="compositionally biased region" description="Polar residues" evidence="1">
    <location>
        <begin position="245"/>
        <end position="262"/>
    </location>
</feature>
<organism evidence="3 4">
    <name type="scientific">Lachnellula suecica</name>
    <dbReference type="NCBI Taxonomy" id="602035"/>
    <lineage>
        <taxon>Eukaryota</taxon>
        <taxon>Fungi</taxon>
        <taxon>Dikarya</taxon>
        <taxon>Ascomycota</taxon>
        <taxon>Pezizomycotina</taxon>
        <taxon>Leotiomycetes</taxon>
        <taxon>Helotiales</taxon>
        <taxon>Lachnaceae</taxon>
        <taxon>Lachnellula</taxon>
    </lineage>
</organism>